<evidence type="ECO:0000313" key="2">
    <source>
        <dbReference type="Proteomes" id="UP000255509"/>
    </source>
</evidence>
<sequence>MWEAGIERSILGQILPFMPLHLAMDASRIPRPDWPLYESKQYKLAEFTRVSNEDPTWGGWIRLGLFEQYYFRADGKDYGPMDRKTVQCAAIVRTNPDGMVPSKVSPLGSDDALVWWEDIDWMEAMQARAKPQLVKLGKVKDLLDDVFVLLPPAALKYDAQLKSSHYAGRFAGTMRMADRSLYYEHGELREKVLVT</sequence>
<organism evidence="1 2">
    <name type="scientific">Salmonella enterica I</name>
    <dbReference type="NCBI Taxonomy" id="59201"/>
    <lineage>
        <taxon>Bacteria</taxon>
        <taxon>Pseudomonadati</taxon>
        <taxon>Pseudomonadota</taxon>
        <taxon>Gammaproteobacteria</taxon>
        <taxon>Enterobacterales</taxon>
        <taxon>Enterobacteriaceae</taxon>
        <taxon>Salmonella</taxon>
    </lineage>
</organism>
<dbReference type="Proteomes" id="UP000255509">
    <property type="component" value="Unassembled WGS sequence"/>
</dbReference>
<evidence type="ECO:0000313" key="1">
    <source>
        <dbReference type="EMBL" id="SUH15099.1"/>
    </source>
</evidence>
<name>A0A379W8D7_SALET</name>
<accession>A0A379W8D7</accession>
<reference evidence="1 2" key="1">
    <citation type="submission" date="2018-06" db="EMBL/GenBank/DDBJ databases">
        <authorList>
            <consortium name="Pathogen Informatics"/>
            <person name="Doyle S."/>
        </authorList>
    </citation>
    <scope>NUCLEOTIDE SEQUENCE [LARGE SCALE GENOMIC DNA]</scope>
    <source>
        <strain evidence="1 2">NCTC8258</strain>
    </source>
</reference>
<dbReference type="EMBL" id="UGXS01000004">
    <property type="protein sequence ID" value="SUH15099.1"/>
    <property type="molecule type" value="Genomic_DNA"/>
</dbReference>
<dbReference type="AlphaFoldDB" id="A0A379W8D7"/>
<proteinExistence type="predicted"/>
<gene>
    <name evidence="1" type="ORF">NCTC8258_02805</name>
</gene>
<protein>
    <submittedName>
        <fullName evidence="1">Uncharacterized protein</fullName>
    </submittedName>
</protein>